<feature type="region of interest" description="Disordered" evidence="1">
    <location>
        <begin position="1"/>
        <end position="129"/>
    </location>
</feature>
<feature type="compositionally biased region" description="Low complexity" evidence="1">
    <location>
        <begin position="49"/>
        <end position="80"/>
    </location>
</feature>
<feature type="domain" description="DUF7124" evidence="2">
    <location>
        <begin position="133"/>
        <end position="244"/>
    </location>
</feature>
<evidence type="ECO:0000256" key="1">
    <source>
        <dbReference type="SAM" id="MobiDB-lite"/>
    </source>
</evidence>
<accession>A0ABD5V6M2</accession>
<dbReference type="Proteomes" id="UP001596312">
    <property type="component" value="Unassembled WGS sequence"/>
</dbReference>
<evidence type="ECO:0000313" key="4">
    <source>
        <dbReference type="Proteomes" id="UP001596312"/>
    </source>
</evidence>
<gene>
    <name evidence="3" type="ORF">ACFQGH_08145</name>
</gene>
<evidence type="ECO:0000259" key="2">
    <source>
        <dbReference type="Pfam" id="PF23439"/>
    </source>
</evidence>
<dbReference type="AlphaFoldDB" id="A0ABD5V6M2"/>
<feature type="compositionally biased region" description="Acidic residues" evidence="1">
    <location>
        <begin position="1"/>
        <end position="16"/>
    </location>
</feature>
<dbReference type="InterPro" id="IPR055548">
    <property type="entry name" value="DUF7124"/>
</dbReference>
<feature type="compositionally biased region" description="Basic and acidic residues" evidence="1">
    <location>
        <begin position="17"/>
        <end position="31"/>
    </location>
</feature>
<dbReference type="Pfam" id="PF23439">
    <property type="entry name" value="DUF7124"/>
    <property type="match status" value="1"/>
</dbReference>
<comment type="caution">
    <text evidence="3">The sequence shown here is derived from an EMBL/GenBank/DDBJ whole genome shotgun (WGS) entry which is preliminary data.</text>
</comment>
<sequence>MTDSIDLDEIETEPDDEPRPNRGDWFWRGEGDFEGETEALGTDASPSEGDAGAPGSDPDGTTDADAAAASTPDPADASTPHVPHQNRDKPVGMPENQGGAGGTSARAAAEERDTSGGVPEDASGPHGGGADDMTMAFTYEAAKRLADPAFVITGAAFADWVGIVGEVDAHVINNFQRSHGVDADFFNGTGTGPGERLAEITEMSMFFAERMVVLGCEDEEWIAEKAGWEFVPIEVAAEKAGWELD</sequence>
<proteinExistence type="predicted"/>
<organism evidence="3 4">
    <name type="scientific">Halalkalicoccus tibetensis</name>
    <dbReference type="NCBI Taxonomy" id="175632"/>
    <lineage>
        <taxon>Archaea</taxon>
        <taxon>Methanobacteriati</taxon>
        <taxon>Methanobacteriota</taxon>
        <taxon>Stenosarchaea group</taxon>
        <taxon>Halobacteria</taxon>
        <taxon>Halobacteriales</taxon>
        <taxon>Halococcaceae</taxon>
        <taxon>Halalkalicoccus</taxon>
    </lineage>
</organism>
<keyword evidence="4" id="KW-1185">Reference proteome</keyword>
<reference evidence="3 4" key="1">
    <citation type="journal article" date="2019" name="Int. J. Syst. Evol. Microbiol.">
        <title>The Global Catalogue of Microorganisms (GCM) 10K type strain sequencing project: providing services to taxonomists for standard genome sequencing and annotation.</title>
        <authorList>
            <consortium name="The Broad Institute Genomics Platform"/>
            <consortium name="The Broad Institute Genome Sequencing Center for Infectious Disease"/>
            <person name="Wu L."/>
            <person name="Ma J."/>
        </authorList>
    </citation>
    <scope>NUCLEOTIDE SEQUENCE [LARGE SCALE GENOMIC DNA]</scope>
    <source>
        <strain evidence="3 4">CGMCC 1.3240</strain>
    </source>
</reference>
<name>A0ABD5V6M2_9EURY</name>
<protein>
    <recommendedName>
        <fullName evidence="2">DUF7124 domain-containing protein</fullName>
    </recommendedName>
</protein>
<evidence type="ECO:0000313" key="3">
    <source>
        <dbReference type="EMBL" id="MFC6905167.1"/>
    </source>
</evidence>
<dbReference type="RefSeq" id="WP_340603680.1">
    <property type="nucleotide sequence ID" value="NZ_JBBMXV010000002.1"/>
</dbReference>
<dbReference type="EMBL" id="JBHSXQ010000002">
    <property type="protein sequence ID" value="MFC6905167.1"/>
    <property type="molecule type" value="Genomic_DNA"/>
</dbReference>